<reference evidence="1 2" key="2">
    <citation type="submission" date="2019-09" db="EMBL/GenBank/DDBJ databases">
        <authorList>
            <person name="Jin C."/>
        </authorList>
    </citation>
    <scope>NUCLEOTIDE SEQUENCE [LARGE SCALE GENOMIC DNA]</scope>
    <source>
        <strain evidence="1 2">BN140078</strain>
    </source>
</reference>
<keyword evidence="2" id="KW-1185">Reference proteome</keyword>
<dbReference type="Proteomes" id="UP000324611">
    <property type="component" value="Unassembled WGS sequence"/>
</dbReference>
<comment type="caution">
    <text evidence="1">The sequence shown here is derived from an EMBL/GenBank/DDBJ whole genome shotgun (WGS) entry which is preliminary data.</text>
</comment>
<evidence type="ECO:0000313" key="1">
    <source>
        <dbReference type="EMBL" id="KAA2242413.1"/>
    </source>
</evidence>
<organism evidence="1 2">
    <name type="scientific">Chitinophaga agrisoli</name>
    <dbReference type="NCBI Taxonomy" id="2607653"/>
    <lineage>
        <taxon>Bacteria</taxon>
        <taxon>Pseudomonadati</taxon>
        <taxon>Bacteroidota</taxon>
        <taxon>Chitinophagia</taxon>
        <taxon>Chitinophagales</taxon>
        <taxon>Chitinophagaceae</taxon>
        <taxon>Chitinophaga</taxon>
    </lineage>
</organism>
<evidence type="ECO:0008006" key="3">
    <source>
        <dbReference type="Google" id="ProtNLM"/>
    </source>
</evidence>
<evidence type="ECO:0000313" key="2">
    <source>
        <dbReference type="Proteomes" id="UP000324611"/>
    </source>
</evidence>
<name>A0A5B2VRP2_9BACT</name>
<reference evidence="1 2" key="1">
    <citation type="submission" date="2019-09" db="EMBL/GenBank/DDBJ databases">
        <title>Chitinophaga ginsengihumi sp. nov., isolated from soil of ginseng rhizosphere.</title>
        <authorList>
            <person name="Lee J."/>
        </authorList>
    </citation>
    <scope>NUCLEOTIDE SEQUENCE [LARGE SCALE GENOMIC DNA]</scope>
    <source>
        <strain evidence="1 2">BN140078</strain>
    </source>
</reference>
<protein>
    <recommendedName>
        <fullName evidence="3">N-acetyltransferase domain-containing protein</fullName>
    </recommendedName>
</protein>
<gene>
    <name evidence="1" type="ORF">F0L74_07655</name>
</gene>
<dbReference type="RefSeq" id="WP_149837285.1">
    <property type="nucleotide sequence ID" value="NZ_VUOC01000002.1"/>
</dbReference>
<accession>A0A5B2VRP2</accession>
<proteinExistence type="predicted"/>
<dbReference type="EMBL" id="VUOC01000002">
    <property type="protein sequence ID" value="KAA2242413.1"/>
    <property type="molecule type" value="Genomic_DNA"/>
</dbReference>
<dbReference type="AlphaFoldDB" id="A0A5B2VRP2"/>
<sequence length="161" mass="18706">MFLHEYVTGKCHPAIIELMTKKDFDVVKRDKGRFKFDWHKYKLQICEVYKLQLKRTNIILGLICLTEHCKETADAIEISLIEVSAENRGKGKQYGNIAGCLIAFACQQSIEKDHGGYVLLAPKTRLLKHYQTAYGPLYTYQNRRKATRYHVPGWRRGRPSD</sequence>